<accession>A0ABZ2QBK5</accession>
<dbReference type="InterPro" id="IPR041055">
    <property type="entry name" value="Kinase-PolyVal"/>
</dbReference>
<name>A0ABZ2QBK5_9FLAO</name>
<dbReference type="Pfam" id="PF18762">
    <property type="entry name" value="Kinase-PolyVal"/>
    <property type="match status" value="1"/>
</dbReference>
<reference evidence="1 2" key="1">
    <citation type="submission" date="2024-02" db="EMBL/GenBank/DDBJ databases">
        <title>complete genome of Flavobacterium ginsenosidimutans Str. YTB16.</title>
        <authorList>
            <person name="Wang Q."/>
        </authorList>
    </citation>
    <scope>NUCLEOTIDE SEQUENCE [LARGE SCALE GENOMIC DNA]</scope>
    <source>
        <strain evidence="1 2">YTB16</strain>
    </source>
</reference>
<dbReference type="EMBL" id="CP147988">
    <property type="protein sequence ID" value="WXK50660.1"/>
    <property type="molecule type" value="Genomic_DNA"/>
</dbReference>
<gene>
    <name evidence="1" type="ORF">V6624_03270</name>
</gene>
<protein>
    <submittedName>
        <fullName evidence="1">Uncharacterized protein</fullName>
    </submittedName>
</protein>
<evidence type="ECO:0000313" key="1">
    <source>
        <dbReference type="EMBL" id="WXK50660.1"/>
    </source>
</evidence>
<organism evidence="1 2">
    <name type="scientific">Flavobacterium ginsenosidimutans</name>
    <dbReference type="NCBI Taxonomy" id="687844"/>
    <lineage>
        <taxon>Bacteria</taxon>
        <taxon>Pseudomonadati</taxon>
        <taxon>Bacteroidota</taxon>
        <taxon>Flavobacteriia</taxon>
        <taxon>Flavobacteriales</taxon>
        <taxon>Flavobacteriaceae</taxon>
        <taxon>Flavobacterium</taxon>
    </lineage>
</organism>
<dbReference type="RefSeq" id="WP_239455682.1">
    <property type="nucleotide sequence ID" value="NZ_CP147988.1"/>
</dbReference>
<proteinExistence type="predicted"/>
<dbReference type="Proteomes" id="UP001447857">
    <property type="component" value="Chromosome"/>
</dbReference>
<sequence>MKVIQNLLLFWFLKKYAIFVFNIMKYELQLIISGKSKVKHGTIIQAAASYLRRSQSAGTMAKEFKHFKKQEKETLEKFIELNSLWILDINLDNYVSEGAEQKVYLKDGKHVIKLNDSIYYNSWIDYFNNLLLNNFFFPDTAYNLLGFFKTEDIIYAVVEQPFVKATEPTDLEVVKNFMLVNGFLNTKNNDYCNPDLGIILEDLHDENVLTENGILQFIDTVFYIKDNFYEI</sequence>
<keyword evidence="2" id="KW-1185">Reference proteome</keyword>
<evidence type="ECO:0000313" key="2">
    <source>
        <dbReference type="Proteomes" id="UP001447857"/>
    </source>
</evidence>